<protein>
    <submittedName>
        <fullName evidence="1">Uncharacterized protein</fullName>
    </submittedName>
</protein>
<comment type="caution">
    <text evidence="1">The sequence shown here is derived from an EMBL/GenBank/DDBJ whole genome shotgun (WGS) entry which is preliminary data.</text>
</comment>
<evidence type="ECO:0000313" key="2">
    <source>
        <dbReference type="Proteomes" id="UP000631114"/>
    </source>
</evidence>
<dbReference type="GO" id="GO:0008641">
    <property type="term" value="F:ubiquitin-like modifier activating enzyme activity"/>
    <property type="evidence" value="ECO:0007669"/>
    <property type="project" value="InterPro"/>
</dbReference>
<keyword evidence="2" id="KW-1185">Reference proteome</keyword>
<dbReference type="AlphaFoldDB" id="A0A835IKN9"/>
<accession>A0A835IKN9</accession>
<evidence type="ECO:0000313" key="1">
    <source>
        <dbReference type="EMBL" id="KAF9617413.1"/>
    </source>
</evidence>
<dbReference type="GO" id="GO:0009536">
    <property type="term" value="C:plastid"/>
    <property type="evidence" value="ECO:0007669"/>
    <property type="project" value="TreeGrafter"/>
</dbReference>
<dbReference type="EMBL" id="JADFTS010000003">
    <property type="protein sequence ID" value="KAF9617413.1"/>
    <property type="molecule type" value="Genomic_DNA"/>
</dbReference>
<dbReference type="PANTHER" id="PTHR43267:SF2">
    <property type="entry name" value="TRNA THREONYLCARBAMOYLADENOSINE DEHYDRATASE 1-RELATED"/>
    <property type="match status" value="1"/>
</dbReference>
<dbReference type="SUPFAM" id="SSF69572">
    <property type="entry name" value="Activating enzymes of the ubiquitin-like proteins"/>
    <property type="match status" value="1"/>
</dbReference>
<dbReference type="GO" id="GO:0061504">
    <property type="term" value="P:cyclic threonylcarbamoyladenosine biosynthetic process"/>
    <property type="evidence" value="ECO:0007669"/>
    <property type="project" value="TreeGrafter"/>
</dbReference>
<dbReference type="Proteomes" id="UP000631114">
    <property type="component" value="Unassembled WGS sequence"/>
</dbReference>
<organism evidence="1 2">
    <name type="scientific">Coptis chinensis</name>
    <dbReference type="NCBI Taxonomy" id="261450"/>
    <lineage>
        <taxon>Eukaryota</taxon>
        <taxon>Viridiplantae</taxon>
        <taxon>Streptophyta</taxon>
        <taxon>Embryophyta</taxon>
        <taxon>Tracheophyta</taxon>
        <taxon>Spermatophyta</taxon>
        <taxon>Magnoliopsida</taxon>
        <taxon>Ranunculales</taxon>
        <taxon>Ranunculaceae</taxon>
        <taxon>Coptidoideae</taxon>
        <taxon>Coptis</taxon>
    </lineage>
</organism>
<dbReference type="GO" id="GO:0061503">
    <property type="term" value="F:tRNA threonylcarbamoyladenosine dehydratase"/>
    <property type="evidence" value="ECO:0007669"/>
    <property type="project" value="TreeGrafter"/>
</dbReference>
<dbReference type="OrthoDB" id="10265862at2759"/>
<reference evidence="1 2" key="1">
    <citation type="submission" date="2020-10" db="EMBL/GenBank/DDBJ databases">
        <title>The Coptis chinensis genome and diversification of protoberbering-type alkaloids.</title>
        <authorList>
            <person name="Wang B."/>
            <person name="Shu S."/>
            <person name="Song C."/>
            <person name="Liu Y."/>
        </authorList>
    </citation>
    <scope>NUCLEOTIDE SEQUENCE [LARGE SCALE GENOMIC DNA]</scope>
    <source>
        <strain evidence="1">HL-2020</strain>
        <tissue evidence="1">Leaf</tissue>
    </source>
</reference>
<name>A0A835IKN9_9MAGN</name>
<gene>
    <name evidence="1" type="ORF">IFM89_036334</name>
</gene>
<proteinExistence type="predicted"/>
<dbReference type="InterPro" id="IPR035985">
    <property type="entry name" value="Ubiquitin-activating_enz"/>
</dbReference>
<sequence length="345" mass="39893">MKECTLEAIRRACDVALNGTVGLDILSDEIVSEQLTRSWRSWEPSASMLLRSRVGRLLLVDFDRITFITKLTCFVAAREDVGIPKALCLRSTFQQYFREPNRCKSATVKYDRLRRRTSSGHPRFCSTCIDNIDTKVIFAVIYRWISCSSHVPKLLKSTSAFAGLMWGFTQLHVRFFCFLSLLSFALPGLCMRYDERYHPHVLRASPKECLRAHDTSRFKPMREDLTKCEPRAASPLCRGIETQSKACFHLKGSLQDEENPSDYQLFRGFESALFCSRNHSRNFWTVMASLRSDRAYGIACRTEPIVNLDLDHYRILHQRLIEHEEIIYGTSAQVQVWKFDVLCSF</sequence>
<dbReference type="PANTHER" id="PTHR43267">
    <property type="entry name" value="TRNA THREONYLCARBAMOYLADENOSINE DEHYDRATASE"/>
    <property type="match status" value="1"/>
</dbReference>
<dbReference type="InterPro" id="IPR045886">
    <property type="entry name" value="ThiF/MoeB/HesA"/>
</dbReference>